<feature type="compositionally biased region" description="Low complexity" evidence="10">
    <location>
        <begin position="29"/>
        <end position="38"/>
    </location>
</feature>
<dbReference type="PROSITE" id="PS50263">
    <property type="entry name" value="CN_HYDROLASE"/>
    <property type="match status" value="1"/>
</dbReference>
<evidence type="ECO:0000256" key="4">
    <source>
        <dbReference type="ARBA" id="ARBA00022679"/>
    </source>
</evidence>
<dbReference type="Gene3D" id="3.60.110.10">
    <property type="entry name" value="Carbon-nitrogen hydrolase"/>
    <property type="match status" value="1"/>
</dbReference>
<feature type="transmembrane region" description="Helical" evidence="9">
    <location>
        <begin position="198"/>
        <end position="223"/>
    </location>
</feature>
<evidence type="ECO:0000256" key="10">
    <source>
        <dbReference type="SAM" id="MobiDB-lite"/>
    </source>
</evidence>
<dbReference type="PANTHER" id="PTHR38686">
    <property type="entry name" value="APOLIPOPROTEIN N-ACYLTRANSFERASE"/>
    <property type="match status" value="1"/>
</dbReference>
<evidence type="ECO:0000256" key="5">
    <source>
        <dbReference type="ARBA" id="ARBA00022692"/>
    </source>
</evidence>
<comment type="subcellular location">
    <subcellularLocation>
        <location evidence="1 9">Cell membrane</location>
        <topology evidence="1 9">Multi-pass membrane protein</topology>
    </subcellularLocation>
</comment>
<dbReference type="Proteomes" id="UP000016569">
    <property type="component" value="Unassembled WGS sequence"/>
</dbReference>
<evidence type="ECO:0000313" key="13">
    <source>
        <dbReference type="Proteomes" id="UP000016569"/>
    </source>
</evidence>
<dbReference type="GO" id="GO:0042158">
    <property type="term" value="P:lipoprotein biosynthetic process"/>
    <property type="evidence" value="ECO:0007669"/>
    <property type="project" value="UniProtKB-UniRule"/>
</dbReference>
<evidence type="ECO:0000256" key="9">
    <source>
        <dbReference type="HAMAP-Rule" id="MF_01148"/>
    </source>
</evidence>
<dbReference type="InterPro" id="IPR004563">
    <property type="entry name" value="Apolipo_AcylTrfase"/>
</dbReference>
<dbReference type="EMBL" id="BATC01000030">
    <property type="protein sequence ID" value="GAD59554.1"/>
    <property type="molecule type" value="Genomic_DNA"/>
</dbReference>
<accession>A0A8E0NBZ5</accession>
<feature type="transmembrane region" description="Helical" evidence="9">
    <location>
        <begin position="46"/>
        <end position="64"/>
    </location>
</feature>
<dbReference type="Pfam" id="PF20154">
    <property type="entry name" value="LNT_N"/>
    <property type="match status" value="1"/>
</dbReference>
<dbReference type="InterPro" id="IPR003010">
    <property type="entry name" value="C-N_Hydrolase"/>
</dbReference>
<feature type="region of interest" description="Disordered" evidence="10">
    <location>
        <begin position="18"/>
        <end position="38"/>
    </location>
</feature>
<feature type="transmembrane region" description="Helical" evidence="9">
    <location>
        <begin position="127"/>
        <end position="151"/>
    </location>
</feature>
<keyword evidence="3 9" id="KW-1003">Cell membrane</keyword>
<comment type="similarity">
    <text evidence="2 9">Belongs to the CN hydrolase family. Apolipoprotein N-acyltransferase subfamily.</text>
</comment>
<feature type="transmembrane region" description="Helical" evidence="9">
    <location>
        <begin position="98"/>
        <end position="115"/>
    </location>
</feature>
<dbReference type="UniPathway" id="UPA00666"/>
<evidence type="ECO:0000256" key="2">
    <source>
        <dbReference type="ARBA" id="ARBA00010065"/>
    </source>
</evidence>
<evidence type="ECO:0000256" key="3">
    <source>
        <dbReference type="ARBA" id="ARBA00022475"/>
    </source>
</evidence>
<dbReference type="NCBIfam" id="TIGR00546">
    <property type="entry name" value="lnt"/>
    <property type="match status" value="1"/>
</dbReference>
<comment type="caution">
    <text evidence="12">The sequence shown here is derived from an EMBL/GenBank/DDBJ whole genome shotgun (WGS) entry which is preliminary data.</text>
</comment>
<dbReference type="HAMAP" id="MF_01148">
    <property type="entry name" value="Lnt"/>
    <property type="match status" value="1"/>
</dbReference>
<keyword evidence="7 9" id="KW-0472">Membrane</keyword>
<sequence length="569" mass="60250">MRRWGSLIRTCLEMTPETEPADLNHAEPDAAPETAEAAPRSRGGAVWLRVGAALTALILGAAAAASHPPFGFLIGILAYPALMLLAERTRTTRGAFGLGWLAGFAYFFISCWWVAEAFLVNAEAHAWMAPFAASLLPAGLALFWGAAVAIYRRFHVAGHPLRPLLFAVVFCAFEWLRGTVLTGFPWNPAGAAWGAGSAASQFAAVAGVYGLGLVTVAGTSLIGPLFAPGRLKTRIGAAVLGVLMIAVMVIGGAYRLSVARPEASDTTVRIVQADVEQQAKWDAANFEAIVQRYVNLTARPGAQVPDVIVWPEGALPVTANEAFTEGSPVAAAMARAVQPGQTLLAGFSRAEPTPGGEWRYFNSLYALSDAGEAGLRVEAVYDKHRLVPFGEYLPLGDIMSRTGLRSLVHVPADFSAGPTPAPLALPGLPDVQPLICYESLYPGFTPGGETRPAWIANVSNDAWFGRTSGPVQHLNLASFRAIETGLPMVRATPTGISALIDPWGRVVPGKRLEPGESGVIDARLPRPLGRTPYAIGGNLIFLGMMMAALAGGLWPFRSRISRARSLSGN</sequence>
<dbReference type="CDD" id="cd07571">
    <property type="entry name" value="ALP_N-acyl_transferase"/>
    <property type="match status" value="1"/>
</dbReference>
<keyword evidence="12" id="KW-0449">Lipoprotein</keyword>
<comment type="function">
    <text evidence="9">Catalyzes the phospholipid dependent N-acylation of the N-terminal cysteine of apolipoprotein, the last step in lipoprotein maturation.</text>
</comment>
<organism evidence="12 13">
    <name type="scientific">Brevundimonas abyssalis TAR-001</name>
    <dbReference type="NCBI Taxonomy" id="1391729"/>
    <lineage>
        <taxon>Bacteria</taxon>
        <taxon>Pseudomonadati</taxon>
        <taxon>Pseudomonadota</taxon>
        <taxon>Alphaproteobacteria</taxon>
        <taxon>Caulobacterales</taxon>
        <taxon>Caulobacteraceae</taxon>
        <taxon>Brevundimonas</taxon>
    </lineage>
</organism>
<evidence type="ECO:0000256" key="7">
    <source>
        <dbReference type="ARBA" id="ARBA00023136"/>
    </source>
</evidence>
<reference evidence="13" key="1">
    <citation type="journal article" date="2013" name="Genome Announc.">
        <title>Draft Genome Sequence of the Dimorphic Prosthecate Bacterium Brevundimonas abyssalis TAR-001T.</title>
        <authorList>
            <person name="Tsubouchi T."/>
            <person name="Nishi S."/>
            <person name="Usui K."/>
            <person name="Shimane Y."/>
            <person name="Takaki Y."/>
            <person name="Maruyama T."/>
            <person name="Hatada Y."/>
        </authorList>
    </citation>
    <scope>NUCLEOTIDE SEQUENCE [LARGE SCALE GENOMIC DNA]</scope>
    <source>
        <strain evidence="13">TAR-001</strain>
    </source>
</reference>
<dbReference type="AlphaFoldDB" id="A0A8E0NBZ5"/>
<protein>
    <recommendedName>
        <fullName evidence="9">Apolipoprotein N-acyltransferase</fullName>
        <shortName evidence="9">ALP N-acyltransferase</shortName>
        <ecNumber evidence="9">2.3.1.269</ecNumber>
    </recommendedName>
</protein>
<keyword evidence="6 9" id="KW-1133">Transmembrane helix</keyword>
<evidence type="ECO:0000256" key="8">
    <source>
        <dbReference type="ARBA" id="ARBA00023315"/>
    </source>
</evidence>
<evidence type="ECO:0000256" key="1">
    <source>
        <dbReference type="ARBA" id="ARBA00004651"/>
    </source>
</evidence>
<keyword evidence="5 9" id="KW-0812">Transmembrane</keyword>
<dbReference type="SUPFAM" id="SSF56317">
    <property type="entry name" value="Carbon-nitrogen hydrolase"/>
    <property type="match status" value="1"/>
</dbReference>
<proteinExistence type="inferred from homology"/>
<evidence type="ECO:0000313" key="12">
    <source>
        <dbReference type="EMBL" id="GAD59554.1"/>
    </source>
</evidence>
<feature type="transmembrane region" description="Helical" evidence="9">
    <location>
        <begin position="163"/>
        <end position="186"/>
    </location>
</feature>
<feature type="domain" description="CN hydrolase" evidence="11">
    <location>
        <begin position="271"/>
        <end position="526"/>
    </location>
</feature>
<evidence type="ECO:0000256" key="6">
    <source>
        <dbReference type="ARBA" id="ARBA00022989"/>
    </source>
</evidence>
<dbReference type="InterPro" id="IPR045378">
    <property type="entry name" value="LNT_N"/>
</dbReference>
<feature type="transmembrane region" description="Helical" evidence="9">
    <location>
        <begin position="70"/>
        <end position="86"/>
    </location>
</feature>
<gene>
    <name evidence="9" type="primary">lnt</name>
    <name evidence="12" type="ORF">MBEBAB_1804</name>
</gene>
<keyword evidence="8 9" id="KW-0012">Acyltransferase</keyword>
<dbReference type="GO" id="GO:0005886">
    <property type="term" value="C:plasma membrane"/>
    <property type="evidence" value="ECO:0007669"/>
    <property type="project" value="UniProtKB-SubCell"/>
</dbReference>
<feature type="transmembrane region" description="Helical" evidence="9">
    <location>
        <begin position="533"/>
        <end position="556"/>
    </location>
</feature>
<dbReference type="EC" id="2.3.1.269" evidence="9"/>
<dbReference type="GO" id="GO:0016410">
    <property type="term" value="F:N-acyltransferase activity"/>
    <property type="evidence" value="ECO:0007669"/>
    <property type="project" value="UniProtKB-UniRule"/>
</dbReference>
<keyword evidence="13" id="KW-1185">Reference proteome</keyword>
<comment type="catalytic activity">
    <reaction evidence="9">
        <text>N-terminal S-1,2-diacyl-sn-glyceryl-L-cysteinyl-[lipoprotein] + a glycerophospholipid = N-acyl-S-1,2-diacyl-sn-glyceryl-L-cysteinyl-[lipoprotein] + a 2-acyl-sn-glycero-3-phospholipid + H(+)</text>
        <dbReference type="Rhea" id="RHEA:48228"/>
        <dbReference type="Rhea" id="RHEA-COMP:14681"/>
        <dbReference type="Rhea" id="RHEA-COMP:14684"/>
        <dbReference type="ChEBI" id="CHEBI:15378"/>
        <dbReference type="ChEBI" id="CHEBI:136912"/>
        <dbReference type="ChEBI" id="CHEBI:140656"/>
        <dbReference type="ChEBI" id="CHEBI:140657"/>
        <dbReference type="ChEBI" id="CHEBI:140660"/>
        <dbReference type="EC" id="2.3.1.269"/>
    </reaction>
</comment>
<dbReference type="Pfam" id="PF00795">
    <property type="entry name" value="CN_hydrolase"/>
    <property type="match status" value="1"/>
</dbReference>
<keyword evidence="4 9" id="KW-0808">Transferase</keyword>
<comment type="pathway">
    <text evidence="9">Protein modification; lipoprotein biosynthesis (N-acyl transfer).</text>
</comment>
<dbReference type="PANTHER" id="PTHR38686:SF1">
    <property type="entry name" value="APOLIPOPROTEIN N-ACYLTRANSFERASE"/>
    <property type="match status" value="1"/>
</dbReference>
<name>A0A8E0NBZ5_9CAUL</name>
<feature type="transmembrane region" description="Helical" evidence="9">
    <location>
        <begin position="235"/>
        <end position="254"/>
    </location>
</feature>
<evidence type="ECO:0000259" key="11">
    <source>
        <dbReference type="PROSITE" id="PS50263"/>
    </source>
</evidence>
<dbReference type="InterPro" id="IPR036526">
    <property type="entry name" value="C-N_Hydrolase_sf"/>
</dbReference>